<dbReference type="HOGENOM" id="CLU_000680_31_1_1"/>
<dbReference type="Proteomes" id="UP000026961">
    <property type="component" value="Chromosome 12"/>
</dbReference>
<name>A0A0E0BVS1_9ORYZ</name>
<proteinExistence type="predicted"/>
<reference evidence="1" key="2">
    <citation type="submission" date="2018-05" db="EMBL/GenBank/DDBJ databases">
        <title>OgluRS3 (Oryza glumaepatula Reference Sequence Version 3).</title>
        <authorList>
            <person name="Zhang J."/>
            <person name="Kudrna D."/>
            <person name="Lee S."/>
            <person name="Talag J."/>
            <person name="Welchert J."/>
            <person name="Wing R.A."/>
        </authorList>
    </citation>
    <scope>NUCLEOTIDE SEQUENCE [LARGE SCALE GENOMIC DNA]</scope>
</reference>
<protein>
    <submittedName>
        <fullName evidence="1">Uncharacterized protein</fullName>
    </submittedName>
</protein>
<organism evidence="1">
    <name type="scientific">Oryza glumipatula</name>
    <dbReference type="NCBI Taxonomy" id="40148"/>
    <lineage>
        <taxon>Eukaryota</taxon>
        <taxon>Viridiplantae</taxon>
        <taxon>Streptophyta</taxon>
        <taxon>Embryophyta</taxon>
        <taxon>Tracheophyta</taxon>
        <taxon>Spermatophyta</taxon>
        <taxon>Magnoliopsida</taxon>
        <taxon>Liliopsida</taxon>
        <taxon>Poales</taxon>
        <taxon>Poaceae</taxon>
        <taxon>BOP clade</taxon>
        <taxon>Oryzoideae</taxon>
        <taxon>Oryzeae</taxon>
        <taxon>Oryzinae</taxon>
        <taxon>Oryza</taxon>
    </lineage>
</organism>
<keyword evidence="2" id="KW-1185">Reference proteome</keyword>
<evidence type="ECO:0000313" key="1">
    <source>
        <dbReference type="EnsemblPlants" id="OGLUM12G21970.4"/>
    </source>
</evidence>
<accession>A0A0E0BVS1</accession>
<dbReference type="EnsemblPlants" id="OGLUM12G21970.4">
    <property type="protein sequence ID" value="OGLUM12G21970.4"/>
    <property type="gene ID" value="OGLUM12G21970"/>
</dbReference>
<dbReference type="AlphaFoldDB" id="A0A0E0BVS1"/>
<evidence type="ECO:0000313" key="2">
    <source>
        <dbReference type="Proteomes" id="UP000026961"/>
    </source>
</evidence>
<sequence length="66" mass="7584">MDMGEWWLAMRQNFWNGHRDVIDSLVLLKCACVSESTALSIDFLFGSIKEEVTICKEAEVFRNIGE</sequence>
<reference evidence="1" key="1">
    <citation type="submission" date="2015-04" db="UniProtKB">
        <authorList>
            <consortium name="EnsemblPlants"/>
        </authorList>
    </citation>
    <scope>IDENTIFICATION</scope>
</reference>
<dbReference type="Gramene" id="OGLUM12G21970.4">
    <property type="protein sequence ID" value="OGLUM12G21970.4"/>
    <property type="gene ID" value="OGLUM12G21970"/>
</dbReference>